<gene>
    <name evidence="3" type="primary">LOC103523549</name>
</gene>
<dbReference type="KEGG" id="dci:103523549"/>
<feature type="compositionally biased region" description="Basic and acidic residues" evidence="1">
    <location>
        <begin position="242"/>
        <end position="264"/>
    </location>
</feature>
<proteinExistence type="predicted"/>
<feature type="compositionally biased region" description="Basic and acidic residues" evidence="1">
    <location>
        <begin position="204"/>
        <end position="214"/>
    </location>
</feature>
<feature type="region of interest" description="Disordered" evidence="1">
    <location>
        <begin position="158"/>
        <end position="312"/>
    </location>
</feature>
<dbReference type="GeneID" id="103523549"/>
<dbReference type="AlphaFoldDB" id="A0A1S3DRQ5"/>
<evidence type="ECO:0000256" key="1">
    <source>
        <dbReference type="SAM" id="MobiDB-lite"/>
    </source>
</evidence>
<dbReference type="Proteomes" id="UP000079169">
    <property type="component" value="Unplaced"/>
</dbReference>
<dbReference type="STRING" id="121845.A0A1S3DRQ5"/>
<sequence length="336" mass="37292">MNVTNPFLVESINNAIIKENIRSFDSDSVSAKRSEDQMNNAVQNIDDLISQTSLSFDNTRDENDVNIVLTSSSSHEGDDLLKSLLEVNNGALGSQNKLWPSSLELELSSKYAGEDELGKDSNQLNLIEKTTESKEIFSSISEQKPSKVETNLVTDAKPIFPFENRTNSTSNDQPKHKLTEQPSKPSEGIGNTLSDLDTLCTSQSKEKAALDAPKEVTPVEEESQAKSEETQEKSPETQAKSQDSEEKSQETEEKSQETPEKSQETHLLPEISHGPEDSPSKIRRSSLNSQSWPSLQSLDQQDQPSFGDLLSPSSRLFFCRHHHQFACQGEVSQFSS</sequence>
<feature type="compositionally biased region" description="Basic and acidic residues" evidence="1">
    <location>
        <begin position="223"/>
        <end position="235"/>
    </location>
</feature>
<accession>A0A1S3DRQ5</accession>
<dbReference type="PaxDb" id="121845-A0A1S3DRQ5"/>
<feature type="compositionally biased region" description="Polar residues" evidence="1">
    <location>
        <begin position="180"/>
        <end position="203"/>
    </location>
</feature>
<dbReference type="RefSeq" id="XP_008486807.1">
    <property type="nucleotide sequence ID" value="XM_008488585.1"/>
</dbReference>
<evidence type="ECO:0000313" key="2">
    <source>
        <dbReference type="Proteomes" id="UP000079169"/>
    </source>
</evidence>
<name>A0A1S3DRQ5_DIACI</name>
<feature type="compositionally biased region" description="Low complexity" evidence="1">
    <location>
        <begin position="289"/>
        <end position="305"/>
    </location>
</feature>
<evidence type="ECO:0000313" key="3">
    <source>
        <dbReference type="RefSeq" id="XP_008486807.1"/>
    </source>
</evidence>
<reference evidence="3" key="1">
    <citation type="submission" date="2025-08" db="UniProtKB">
        <authorList>
            <consortium name="RefSeq"/>
        </authorList>
    </citation>
    <scope>IDENTIFICATION</scope>
</reference>
<keyword evidence="2" id="KW-1185">Reference proteome</keyword>
<protein>
    <submittedName>
        <fullName evidence="3">Dentin matrix acidic phosphoprotein 1-like</fullName>
    </submittedName>
</protein>
<organism evidence="2 3">
    <name type="scientific">Diaphorina citri</name>
    <name type="common">Asian citrus psyllid</name>
    <dbReference type="NCBI Taxonomy" id="121845"/>
    <lineage>
        <taxon>Eukaryota</taxon>
        <taxon>Metazoa</taxon>
        <taxon>Ecdysozoa</taxon>
        <taxon>Arthropoda</taxon>
        <taxon>Hexapoda</taxon>
        <taxon>Insecta</taxon>
        <taxon>Pterygota</taxon>
        <taxon>Neoptera</taxon>
        <taxon>Paraneoptera</taxon>
        <taxon>Hemiptera</taxon>
        <taxon>Sternorrhyncha</taxon>
        <taxon>Psylloidea</taxon>
        <taxon>Psyllidae</taxon>
        <taxon>Diaphorininae</taxon>
        <taxon>Diaphorina</taxon>
    </lineage>
</organism>